<protein>
    <recommendedName>
        <fullName evidence="1">ParE-like toxin domain-containing protein</fullName>
    </recommendedName>
</protein>
<gene>
    <name evidence="2" type="ORF">ABS311_12575</name>
</gene>
<evidence type="ECO:0000313" key="2">
    <source>
        <dbReference type="EMBL" id="MER2492712.1"/>
    </source>
</evidence>
<dbReference type="RefSeq" id="WP_350402171.1">
    <property type="nucleotide sequence ID" value="NZ_JBELOE010000228.1"/>
</dbReference>
<comment type="caution">
    <text evidence="2">The sequence shown here is derived from an EMBL/GenBank/DDBJ whole genome shotgun (WGS) entry which is preliminary data.</text>
</comment>
<keyword evidence="3" id="KW-1185">Reference proteome</keyword>
<sequence length="80" mass="9381">MKKIKELGRCPGWVKSKPTDLVNKAELLRKKSKKLVGLRSCYSIRVASNYRMIFSNTSTFFLCSHDHYDKKIKNMKRQEA</sequence>
<dbReference type="EMBL" id="JBELOE010000228">
    <property type="protein sequence ID" value="MER2492712.1"/>
    <property type="molecule type" value="Genomic_DNA"/>
</dbReference>
<accession>A0ABV1RJ72</accession>
<dbReference type="InterPro" id="IPR056925">
    <property type="entry name" value="ParE-like"/>
</dbReference>
<evidence type="ECO:0000259" key="1">
    <source>
        <dbReference type="Pfam" id="PF24732"/>
    </source>
</evidence>
<reference evidence="2 3" key="1">
    <citation type="submission" date="2024-06" db="EMBL/GenBank/DDBJ databases">
        <authorList>
            <person name="Chen R.Y."/>
        </authorList>
    </citation>
    <scope>NUCLEOTIDE SEQUENCE [LARGE SCALE GENOMIC DNA]</scope>
    <source>
        <strain evidence="2 3">D2</strain>
    </source>
</reference>
<dbReference type="Pfam" id="PF24732">
    <property type="entry name" value="ParE_like"/>
    <property type="match status" value="1"/>
</dbReference>
<feature type="domain" description="ParE-like toxin" evidence="1">
    <location>
        <begin position="26"/>
        <end position="70"/>
    </location>
</feature>
<proteinExistence type="predicted"/>
<name>A0ABV1RJ72_9ALTE</name>
<organism evidence="2 3">
    <name type="scientific">Catenovulum sediminis</name>
    <dbReference type="NCBI Taxonomy" id="1740262"/>
    <lineage>
        <taxon>Bacteria</taxon>
        <taxon>Pseudomonadati</taxon>
        <taxon>Pseudomonadota</taxon>
        <taxon>Gammaproteobacteria</taxon>
        <taxon>Alteromonadales</taxon>
        <taxon>Alteromonadaceae</taxon>
        <taxon>Catenovulum</taxon>
    </lineage>
</organism>
<dbReference type="Proteomes" id="UP001467690">
    <property type="component" value="Unassembled WGS sequence"/>
</dbReference>
<evidence type="ECO:0000313" key="3">
    <source>
        <dbReference type="Proteomes" id="UP001467690"/>
    </source>
</evidence>